<evidence type="ECO:0000313" key="8">
    <source>
        <dbReference type="Proteomes" id="UP001266305"/>
    </source>
</evidence>
<dbReference type="Pfam" id="PF00505">
    <property type="entry name" value="HMG_box"/>
    <property type="match status" value="1"/>
</dbReference>
<dbReference type="Pfam" id="PF09011">
    <property type="entry name" value="HMG_box_2"/>
    <property type="match status" value="1"/>
</dbReference>
<dbReference type="PANTHER" id="PTHR48112:SF32">
    <property type="entry name" value="HIGH MOBILITY GROUP PROTEIN B3"/>
    <property type="match status" value="1"/>
</dbReference>
<evidence type="ECO:0000256" key="2">
    <source>
        <dbReference type="ARBA" id="ARBA00008774"/>
    </source>
</evidence>
<evidence type="ECO:0000256" key="1">
    <source>
        <dbReference type="ARBA" id="ARBA00004123"/>
    </source>
</evidence>
<comment type="caution">
    <text evidence="7">The sequence shown here is derived from an EMBL/GenBank/DDBJ whole genome shotgun (WGS) entry which is preliminary data.</text>
</comment>
<protein>
    <submittedName>
        <fullName evidence="7">High mobility group box 3</fullName>
    </submittedName>
</protein>
<feature type="domain" description="HMG box" evidence="6">
    <location>
        <begin position="1"/>
        <end position="61"/>
    </location>
</feature>
<dbReference type="SUPFAM" id="SSF47095">
    <property type="entry name" value="HMG-box"/>
    <property type="match status" value="2"/>
</dbReference>
<dbReference type="EMBL" id="JASSZA010000023">
    <property type="protein sequence ID" value="KAK2083879.1"/>
    <property type="molecule type" value="Genomic_DNA"/>
</dbReference>
<name>A0ABQ9TGM0_SAGOE</name>
<dbReference type="InterPro" id="IPR050342">
    <property type="entry name" value="HMGB"/>
</dbReference>
<dbReference type="CDD" id="cd21978">
    <property type="entry name" value="HMG-box_HMGB_rpt1"/>
    <property type="match status" value="1"/>
</dbReference>
<comment type="subcellular location">
    <subcellularLocation>
        <location evidence="1">Nucleus</location>
    </subcellularLocation>
</comment>
<dbReference type="Gene3D" id="1.10.30.10">
    <property type="entry name" value="High mobility group box domain"/>
    <property type="match status" value="2"/>
</dbReference>
<keyword evidence="3 5" id="KW-0238">DNA-binding</keyword>
<dbReference type="PROSITE" id="PS50118">
    <property type="entry name" value="HMG_BOX_2"/>
    <property type="match status" value="2"/>
</dbReference>
<feature type="DNA-binding region" description="HMG box" evidence="5">
    <location>
        <begin position="77"/>
        <end position="128"/>
    </location>
</feature>
<dbReference type="PANTHER" id="PTHR48112">
    <property type="entry name" value="HIGH MOBILITY GROUP PROTEIN DSP1"/>
    <property type="match status" value="1"/>
</dbReference>
<gene>
    <name evidence="7" type="primary">HMGB3_15</name>
    <name evidence="7" type="ORF">P7K49_039115</name>
</gene>
<organism evidence="7 8">
    <name type="scientific">Saguinus oedipus</name>
    <name type="common">Cotton-top tamarin</name>
    <name type="synonym">Oedipomidas oedipus</name>
    <dbReference type="NCBI Taxonomy" id="9490"/>
    <lineage>
        <taxon>Eukaryota</taxon>
        <taxon>Metazoa</taxon>
        <taxon>Chordata</taxon>
        <taxon>Craniata</taxon>
        <taxon>Vertebrata</taxon>
        <taxon>Euteleostomi</taxon>
        <taxon>Mammalia</taxon>
        <taxon>Eutheria</taxon>
        <taxon>Euarchontoglires</taxon>
        <taxon>Primates</taxon>
        <taxon>Haplorrhini</taxon>
        <taxon>Platyrrhini</taxon>
        <taxon>Cebidae</taxon>
        <taxon>Callitrichinae</taxon>
        <taxon>Saguinus</taxon>
    </lineage>
</organism>
<accession>A0ABQ9TGM0</accession>
<evidence type="ECO:0000256" key="3">
    <source>
        <dbReference type="ARBA" id="ARBA00023125"/>
    </source>
</evidence>
<evidence type="ECO:0000256" key="5">
    <source>
        <dbReference type="PROSITE-ProRule" id="PRU00267"/>
    </source>
</evidence>
<keyword evidence="4 5" id="KW-0539">Nucleus</keyword>
<feature type="DNA-binding region" description="HMG box" evidence="5">
    <location>
        <begin position="1"/>
        <end position="61"/>
    </location>
</feature>
<evidence type="ECO:0000313" key="7">
    <source>
        <dbReference type="EMBL" id="KAK2083879.1"/>
    </source>
</evidence>
<proteinExistence type="inferred from homology"/>
<dbReference type="SMART" id="SM00398">
    <property type="entry name" value="HMG"/>
    <property type="match status" value="2"/>
</dbReference>
<comment type="similarity">
    <text evidence="2">Belongs to the HMGB family.</text>
</comment>
<reference evidence="7 8" key="1">
    <citation type="submission" date="2023-05" db="EMBL/GenBank/DDBJ databases">
        <title>B98-5 Cell Line De Novo Hybrid Assembly: An Optical Mapping Approach.</title>
        <authorList>
            <person name="Kananen K."/>
            <person name="Auerbach J.A."/>
            <person name="Kautto E."/>
            <person name="Blachly J.S."/>
        </authorList>
    </citation>
    <scope>NUCLEOTIDE SEQUENCE [LARGE SCALE GENOMIC DNA]</scope>
    <source>
        <strain evidence="7">B95-8</strain>
        <tissue evidence="7">Cell line</tissue>
    </source>
</reference>
<evidence type="ECO:0000259" key="6">
    <source>
        <dbReference type="PROSITE" id="PS50118"/>
    </source>
</evidence>
<dbReference type="Proteomes" id="UP001266305">
    <property type="component" value="Unassembled WGS sequence"/>
</dbReference>
<sequence length="148" mass="17151">MLQTCREDHKKKNPEVPINFAEFSKKYSERWKTMSREEKSKFDEMAKADKVCYNQEMKDYRPAKGGKKKKDSNTFIKIKSTNSGISIGDVAKKPGEMWNDLNDGEKQPYITEAAKLKEKYEMHVANYKSKGKFDVAPSNFSVLLKLPR</sequence>
<dbReference type="InterPro" id="IPR009071">
    <property type="entry name" value="HMG_box_dom"/>
</dbReference>
<feature type="domain" description="HMG box" evidence="6">
    <location>
        <begin position="77"/>
        <end position="128"/>
    </location>
</feature>
<dbReference type="InterPro" id="IPR036910">
    <property type="entry name" value="HMG_box_dom_sf"/>
</dbReference>
<keyword evidence="8" id="KW-1185">Reference proteome</keyword>
<evidence type="ECO:0000256" key="4">
    <source>
        <dbReference type="ARBA" id="ARBA00023242"/>
    </source>
</evidence>